<evidence type="ECO:0000256" key="1">
    <source>
        <dbReference type="SAM" id="SignalP"/>
    </source>
</evidence>
<reference evidence="2 3" key="1">
    <citation type="submission" date="2018-10" db="EMBL/GenBank/DDBJ databases">
        <title>Isolation from cow dung.</title>
        <authorList>
            <person name="Ling L."/>
        </authorList>
    </citation>
    <scope>NUCLEOTIDE SEQUENCE [LARGE SCALE GENOMIC DNA]</scope>
    <source>
        <strain evidence="2 3">NEAU-LL90</strain>
    </source>
</reference>
<accession>A0A3M2KTA5</accession>
<dbReference type="EMBL" id="RFFH01000019">
    <property type="protein sequence ID" value="RMI28689.1"/>
    <property type="molecule type" value="Genomic_DNA"/>
</dbReference>
<name>A0A3M2KTA5_9NOCA</name>
<comment type="caution">
    <text evidence="2">The sequence shown here is derived from an EMBL/GenBank/DDBJ whole genome shotgun (WGS) entry which is preliminary data.</text>
</comment>
<keyword evidence="1" id="KW-0732">Signal</keyword>
<evidence type="ECO:0000313" key="2">
    <source>
        <dbReference type="EMBL" id="RMI28689.1"/>
    </source>
</evidence>
<feature type="chain" id="PRO_5017937216" evidence="1">
    <location>
        <begin position="31"/>
        <end position="162"/>
    </location>
</feature>
<evidence type="ECO:0000313" key="3">
    <source>
        <dbReference type="Proteomes" id="UP000279275"/>
    </source>
</evidence>
<protein>
    <submittedName>
        <fullName evidence="2">Uncharacterized protein</fullName>
    </submittedName>
</protein>
<keyword evidence="3" id="KW-1185">Reference proteome</keyword>
<dbReference type="RefSeq" id="WP_122191340.1">
    <property type="nucleotide sequence ID" value="NZ_RFFH01000019.1"/>
</dbReference>
<sequence>MAHKLIRPAGIGLAGAAAALAVATAGPAAADVSAAYINVVGTTFVTGQTYTIQVTVPPGASATVQDTTSGGAQTNLLGIAHTATADSTIATLQWIPSNPGTHGIWATVLSTSVSTGTAMVNVTGTTTGNGTGSANYEYGTGSDTTSLKALPVIGPILTALGL</sequence>
<dbReference type="AlphaFoldDB" id="A0A3M2KTA5"/>
<dbReference type="Proteomes" id="UP000279275">
    <property type="component" value="Unassembled WGS sequence"/>
</dbReference>
<proteinExistence type="predicted"/>
<organism evidence="2 3">
    <name type="scientific">Nocardia stercoris</name>
    <dbReference type="NCBI Taxonomy" id="2483361"/>
    <lineage>
        <taxon>Bacteria</taxon>
        <taxon>Bacillati</taxon>
        <taxon>Actinomycetota</taxon>
        <taxon>Actinomycetes</taxon>
        <taxon>Mycobacteriales</taxon>
        <taxon>Nocardiaceae</taxon>
        <taxon>Nocardia</taxon>
    </lineage>
</organism>
<dbReference type="OrthoDB" id="4376387at2"/>
<feature type="signal peptide" evidence="1">
    <location>
        <begin position="1"/>
        <end position="30"/>
    </location>
</feature>
<gene>
    <name evidence="2" type="ORF">EBN03_29015</name>
</gene>